<dbReference type="Pfam" id="PF01297">
    <property type="entry name" value="ZnuA"/>
    <property type="match status" value="1"/>
</dbReference>
<keyword evidence="3" id="KW-0813">Transport</keyword>
<comment type="caution">
    <text evidence="9">The sequence shown here is derived from an EMBL/GenBank/DDBJ whole genome shotgun (WGS) entry which is preliminary data.</text>
</comment>
<dbReference type="EMBL" id="MLCB01000194">
    <property type="protein sequence ID" value="OJI92193.1"/>
    <property type="molecule type" value="Genomic_DNA"/>
</dbReference>
<dbReference type="InterPro" id="IPR006127">
    <property type="entry name" value="ZnuA-like"/>
</dbReference>
<keyword evidence="5" id="KW-0862">Zinc</keyword>
<keyword evidence="5" id="KW-0406">Ion transport</keyword>
<dbReference type="Proteomes" id="UP000184514">
    <property type="component" value="Unassembled WGS sequence"/>
</dbReference>
<evidence type="ECO:0000256" key="2">
    <source>
        <dbReference type="ARBA" id="ARBA00015915"/>
    </source>
</evidence>
<sequence>MKKLYALLFATLTTPAIADVPRVVVDIAPIHALASQVMGDLGAPELLIEQSATPHSYALRPSQARALEQADLVLMTSEALTPWLHTPLESLAQEASVIELMLVEKTRHHDLREGEEGDDHDHDHAHGEDDLDPHGWLDPENAALWLGVIAAELAKLDAENAEVYMANAERAVQEIEQLGQRLEAQLAPLKGKHYMVLHDGFQYFDRRFDIEFAGAIALGDASAPSPARIAGAREHLSEHNVACVFTEPQQNDRLVQVVIEGSDAKTAQLDALGAKLSPGPDLYSQLLQELADSFERCLGA</sequence>
<gene>
    <name evidence="9" type="primary">znuA_1</name>
    <name evidence="9" type="ORF">PFRI_35680</name>
</gene>
<evidence type="ECO:0000256" key="5">
    <source>
        <dbReference type="ARBA" id="ARBA00022906"/>
    </source>
</evidence>
<dbReference type="OrthoDB" id="7346865at2"/>
<keyword evidence="6" id="KW-0175">Coiled coil</keyword>
<evidence type="ECO:0000313" key="9">
    <source>
        <dbReference type="EMBL" id="OJI92193.1"/>
    </source>
</evidence>
<evidence type="ECO:0000256" key="4">
    <source>
        <dbReference type="ARBA" id="ARBA00022729"/>
    </source>
</evidence>
<dbReference type="InterPro" id="IPR050492">
    <property type="entry name" value="Bact_metal-bind_prot9"/>
</dbReference>
<accession>A0A1L9NSN0</accession>
<organism evidence="9 10">
    <name type="scientific">Planktotalea frisia</name>
    <dbReference type="NCBI Taxonomy" id="696762"/>
    <lineage>
        <taxon>Bacteria</taxon>
        <taxon>Pseudomonadati</taxon>
        <taxon>Pseudomonadota</taxon>
        <taxon>Alphaproteobacteria</taxon>
        <taxon>Rhodobacterales</taxon>
        <taxon>Paracoccaceae</taxon>
        <taxon>Planktotalea</taxon>
    </lineage>
</organism>
<evidence type="ECO:0000256" key="3">
    <source>
        <dbReference type="ARBA" id="ARBA00022448"/>
    </source>
</evidence>
<evidence type="ECO:0000256" key="8">
    <source>
        <dbReference type="SAM" id="SignalP"/>
    </source>
</evidence>
<feature type="region of interest" description="Disordered" evidence="7">
    <location>
        <begin position="112"/>
        <end position="134"/>
    </location>
</feature>
<dbReference type="PANTHER" id="PTHR42953:SF3">
    <property type="entry name" value="HIGH-AFFINITY ZINC UPTAKE SYSTEM PROTEIN ZNUA"/>
    <property type="match status" value="1"/>
</dbReference>
<keyword evidence="5" id="KW-0864">Zinc transport</keyword>
<proteinExistence type="inferred from homology"/>
<reference evidence="9 10" key="1">
    <citation type="submission" date="2016-10" db="EMBL/GenBank/DDBJ databases">
        <title>Genome sequence of Planktotalea frisia SH6-1.</title>
        <authorList>
            <person name="Poehlein A."/>
            <person name="Bakenhus I."/>
            <person name="Voget S."/>
            <person name="Brinkhoff T."/>
            <person name="Simon M."/>
        </authorList>
    </citation>
    <scope>NUCLEOTIDE SEQUENCE [LARGE SCALE GENOMIC DNA]</scope>
    <source>
        <strain evidence="9 10">SH6-1</strain>
    </source>
</reference>
<dbReference type="PANTHER" id="PTHR42953">
    <property type="entry name" value="HIGH-AFFINITY ZINC UPTAKE SYSTEM PROTEIN ZNUA-RELATED"/>
    <property type="match status" value="1"/>
</dbReference>
<dbReference type="GO" id="GO:0006829">
    <property type="term" value="P:zinc ion transport"/>
    <property type="evidence" value="ECO:0007669"/>
    <property type="project" value="UniProtKB-KW"/>
</dbReference>
<dbReference type="RefSeq" id="WP_072632061.1">
    <property type="nucleotide sequence ID" value="NZ_QKZM01000073.1"/>
</dbReference>
<dbReference type="STRING" id="696762.PFRI_35680"/>
<dbReference type="Gene3D" id="3.40.50.1980">
    <property type="entry name" value="Nitrogenase molybdenum iron protein domain"/>
    <property type="match status" value="2"/>
</dbReference>
<comment type="similarity">
    <text evidence="1">Belongs to the bacterial solute-binding protein 9 family.</text>
</comment>
<evidence type="ECO:0000313" key="10">
    <source>
        <dbReference type="Proteomes" id="UP000184514"/>
    </source>
</evidence>
<feature type="signal peptide" evidence="8">
    <location>
        <begin position="1"/>
        <end position="18"/>
    </location>
</feature>
<evidence type="ECO:0000256" key="1">
    <source>
        <dbReference type="ARBA" id="ARBA00011028"/>
    </source>
</evidence>
<dbReference type="SUPFAM" id="SSF53807">
    <property type="entry name" value="Helical backbone' metal receptor"/>
    <property type="match status" value="1"/>
</dbReference>
<dbReference type="AlphaFoldDB" id="A0A1L9NSN0"/>
<name>A0A1L9NSN0_9RHOB</name>
<dbReference type="GO" id="GO:0046872">
    <property type="term" value="F:metal ion binding"/>
    <property type="evidence" value="ECO:0007669"/>
    <property type="project" value="InterPro"/>
</dbReference>
<feature type="coiled-coil region" evidence="6">
    <location>
        <begin position="158"/>
        <end position="185"/>
    </location>
</feature>
<feature type="chain" id="PRO_5013064019" description="High-affinity zinc uptake system protein ZnuA" evidence="8">
    <location>
        <begin position="19"/>
        <end position="300"/>
    </location>
</feature>
<evidence type="ECO:0000256" key="7">
    <source>
        <dbReference type="SAM" id="MobiDB-lite"/>
    </source>
</evidence>
<keyword evidence="10" id="KW-1185">Reference proteome</keyword>
<evidence type="ECO:0000256" key="6">
    <source>
        <dbReference type="SAM" id="Coils"/>
    </source>
</evidence>
<protein>
    <recommendedName>
        <fullName evidence="2">High-affinity zinc uptake system protein ZnuA</fullName>
    </recommendedName>
</protein>
<keyword evidence="4 8" id="KW-0732">Signal</keyword>